<name>A0ABD2J080_HETSC</name>
<evidence type="ECO:0000313" key="6">
    <source>
        <dbReference type="Proteomes" id="UP001620645"/>
    </source>
</evidence>
<feature type="domain" description="Chromo" evidence="4">
    <location>
        <begin position="71"/>
        <end position="129"/>
    </location>
</feature>
<proteinExistence type="predicted"/>
<keyword evidence="2" id="KW-0539">Nucleus</keyword>
<feature type="compositionally biased region" description="Polar residues" evidence="3">
    <location>
        <begin position="174"/>
        <end position="187"/>
    </location>
</feature>
<dbReference type="Proteomes" id="UP001620645">
    <property type="component" value="Unassembled WGS sequence"/>
</dbReference>
<feature type="compositionally biased region" description="Basic and acidic residues" evidence="3">
    <location>
        <begin position="127"/>
        <end position="137"/>
    </location>
</feature>
<dbReference type="GO" id="GO:0005634">
    <property type="term" value="C:nucleus"/>
    <property type="evidence" value="ECO:0007669"/>
    <property type="project" value="UniProtKB-SubCell"/>
</dbReference>
<dbReference type="EMBL" id="JBICCN010000227">
    <property type="protein sequence ID" value="KAL3085509.1"/>
    <property type="molecule type" value="Genomic_DNA"/>
</dbReference>
<feature type="compositionally biased region" description="Basic and acidic residues" evidence="3">
    <location>
        <begin position="192"/>
        <end position="219"/>
    </location>
</feature>
<evidence type="ECO:0000313" key="5">
    <source>
        <dbReference type="EMBL" id="KAL3085509.1"/>
    </source>
</evidence>
<evidence type="ECO:0000256" key="1">
    <source>
        <dbReference type="ARBA" id="ARBA00004123"/>
    </source>
</evidence>
<gene>
    <name evidence="5" type="ORF">niasHS_009436</name>
</gene>
<feature type="compositionally biased region" description="Basic and acidic residues" evidence="3">
    <location>
        <begin position="156"/>
        <end position="170"/>
    </location>
</feature>
<feature type="region of interest" description="Disordered" evidence="3">
    <location>
        <begin position="1"/>
        <end position="39"/>
    </location>
</feature>
<dbReference type="PANTHER" id="PTHR22812">
    <property type="entry name" value="CHROMOBOX PROTEIN"/>
    <property type="match status" value="1"/>
</dbReference>
<feature type="compositionally biased region" description="Polar residues" evidence="3">
    <location>
        <begin position="18"/>
        <end position="30"/>
    </location>
</feature>
<sequence length="275" mass="31092">MELEQSFELPVYPDDDSLQSAVSPTNSLPTETVPFGPDVNEVPELGPNPHDQVVEVVEDAVSAAYSSDHEFEVERICGQKRVNGHQHYLVKWVGFAKDPNDWIPVGDLNCEEAINDYWQRYREGKEYRERKKEEKMKKTGQRKRKVAEMVSAAGENEQKEEQQEQEKNGAEKGLQQQPPVNAETEPQQGKLANEKKAEAVEKTDGTGKTEEAKEGPEELLRSMLSKSGQIPPANAPLPLPRWVGNIERREKCDQGQGGHLYEWLTMLTDLRRAAD</sequence>
<dbReference type="InterPro" id="IPR023780">
    <property type="entry name" value="Chromo_domain"/>
</dbReference>
<reference evidence="5 6" key="1">
    <citation type="submission" date="2024-10" db="EMBL/GenBank/DDBJ databases">
        <authorList>
            <person name="Kim D."/>
        </authorList>
    </citation>
    <scope>NUCLEOTIDE SEQUENCE [LARGE SCALE GENOMIC DNA]</scope>
    <source>
        <strain evidence="5">Taebaek</strain>
    </source>
</reference>
<dbReference type="AlphaFoldDB" id="A0ABD2J080"/>
<dbReference type="SUPFAM" id="SSF54160">
    <property type="entry name" value="Chromo domain-like"/>
    <property type="match status" value="1"/>
</dbReference>
<organism evidence="5 6">
    <name type="scientific">Heterodera schachtii</name>
    <name type="common">Sugarbeet cyst nematode worm</name>
    <name type="synonym">Tylenchus schachtii</name>
    <dbReference type="NCBI Taxonomy" id="97005"/>
    <lineage>
        <taxon>Eukaryota</taxon>
        <taxon>Metazoa</taxon>
        <taxon>Ecdysozoa</taxon>
        <taxon>Nematoda</taxon>
        <taxon>Chromadorea</taxon>
        <taxon>Rhabditida</taxon>
        <taxon>Tylenchina</taxon>
        <taxon>Tylenchomorpha</taxon>
        <taxon>Tylenchoidea</taxon>
        <taxon>Heteroderidae</taxon>
        <taxon>Heteroderinae</taxon>
        <taxon>Heterodera</taxon>
    </lineage>
</organism>
<dbReference type="InterPro" id="IPR016197">
    <property type="entry name" value="Chromo-like_dom_sf"/>
</dbReference>
<comment type="caution">
    <text evidence="5">The sequence shown here is derived from an EMBL/GenBank/DDBJ whole genome shotgun (WGS) entry which is preliminary data.</text>
</comment>
<keyword evidence="6" id="KW-1185">Reference proteome</keyword>
<dbReference type="SMART" id="SM00298">
    <property type="entry name" value="CHROMO"/>
    <property type="match status" value="1"/>
</dbReference>
<evidence type="ECO:0000256" key="2">
    <source>
        <dbReference type="ARBA" id="ARBA00023242"/>
    </source>
</evidence>
<accession>A0ABD2J080</accession>
<dbReference type="InterPro" id="IPR051219">
    <property type="entry name" value="Heterochromatin_chromo-domain"/>
</dbReference>
<evidence type="ECO:0000256" key="3">
    <source>
        <dbReference type="SAM" id="MobiDB-lite"/>
    </source>
</evidence>
<protein>
    <recommendedName>
        <fullName evidence="4">Chromo domain-containing protein</fullName>
    </recommendedName>
</protein>
<comment type="subcellular location">
    <subcellularLocation>
        <location evidence="1">Nucleus</location>
    </subcellularLocation>
</comment>
<evidence type="ECO:0000259" key="4">
    <source>
        <dbReference type="PROSITE" id="PS50013"/>
    </source>
</evidence>
<dbReference type="Pfam" id="PF00385">
    <property type="entry name" value="Chromo"/>
    <property type="match status" value="1"/>
</dbReference>
<dbReference type="CDD" id="cd00024">
    <property type="entry name" value="CD_CSD"/>
    <property type="match status" value="1"/>
</dbReference>
<feature type="region of interest" description="Disordered" evidence="3">
    <location>
        <begin position="127"/>
        <end position="219"/>
    </location>
</feature>
<dbReference type="InterPro" id="IPR000953">
    <property type="entry name" value="Chromo/chromo_shadow_dom"/>
</dbReference>
<dbReference type="PROSITE" id="PS50013">
    <property type="entry name" value="CHROMO_2"/>
    <property type="match status" value="1"/>
</dbReference>
<dbReference type="Gene3D" id="2.40.50.40">
    <property type="match status" value="1"/>
</dbReference>